<proteinExistence type="predicted"/>
<comment type="caution">
    <text evidence="2">The sequence shown here is derived from an EMBL/GenBank/DDBJ whole genome shotgun (WGS) entry which is preliminary data.</text>
</comment>
<dbReference type="Pfam" id="PF01797">
    <property type="entry name" value="Y1_Tnp"/>
    <property type="match status" value="1"/>
</dbReference>
<dbReference type="SMART" id="SM01321">
    <property type="entry name" value="Y1_Tnp"/>
    <property type="match status" value="1"/>
</dbReference>
<evidence type="ECO:0000313" key="2">
    <source>
        <dbReference type="EMBL" id="OGI70629.1"/>
    </source>
</evidence>
<dbReference type="GO" id="GO:0004803">
    <property type="term" value="F:transposase activity"/>
    <property type="evidence" value="ECO:0007669"/>
    <property type="project" value="InterPro"/>
</dbReference>
<dbReference type="Gene3D" id="3.30.70.1290">
    <property type="entry name" value="Transposase IS200-like"/>
    <property type="match status" value="1"/>
</dbReference>
<feature type="domain" description="Transposase IS200-like" evidence="1">
    <location>
        <begin position="7"/>
        <end position="151"/>
    </location>
</feature>
<dbReference type="GO" id="GO:0006313">
    <property type="term" value="P:DNA transposition"/>
    <property type="evidence" value="ECO:0007669"/>
    <property type="project" value="InterPro"/>
</dbReference>
<dbReference type="AlphaFoldDB" id="A0A1F6VM66"/>
<sequence>MKKPQFVNNQIYHIYNRGMLKMKIFLGDADFVRFIHYLFFLNDQDTHIRDTNLSYKLSIKQVQPALLRKPRKLLVEILGFVLMDNHFHLILRQKVNGGIVKFMQRLGTAYTMYMNEKYDRGGGHVFCGGYKARMVDNDSYFLYLPYYVHLNPLDVAFPKWKEKGIKDPKEAIRFLESYRWSSYPDYIGKENFPSVTQRDFLLESFGGPKPHQREINQWIKEKSLEKLGTLSAFDFK</sequence>
<dbReference type="SUPFAM" id="SSF143422">
    <property type="entry name" value="Transposase IS200-like"/>
    <property type="match status" value="1"/>
</dbReference>
<evidence type="ECO:0000259" key="1">
    <source>
        <dbReference type="SMART" id="SM01321"/>
    </source>
</evidence>
<organism evidence="2 3">
    <name type="scientific">Candidatus Nomurabacteria bacterium RIFCSPHIGHO2_01_FULL_42_16</name>
    <dbReference type="NCBI Taxonomy" id="1801743"/>
    <lineage>
        <taxon>Bacteria</taxon>
        <taxon>Candidatus Nomuraibacteriota</taxon>
    </lineage>
</organism>
<dbReference type="InterPro" id="IPR036515">
    <property type="entry name" value="Transposase_17_sf"/>
</dbReference>
<dbReference type="GO" id="GO:0003677">
    <property type="term" value="F:DNA binding"/>
    <property type="evidence" value="ECO:0007669"/>
    <property type="project" value="InterPro"/>
</dbReference>
<dbReference type="PANTHER" id="PTHR34322:SF2">
    <property type="entry name" value="TRANSPOSASE IS200-LIKE DOMAIN-CONTAINING PROTEIN"/>
    <property type="match status" value="1"/>
</dbReference>
<protein>
    <recommendedName>
        <fullName evidence="1">Transposase IS200-like domain-containing protein</fullName>
    </recommendedName>
</protein>
<dbReference type="PANTHER" id="PTHR34322">
    <property type="entry name" value="TRANSPOSASE, Y1_TNP DOMAIN-CONTAINING"/>
    <property type="match status" value="1"/>
</dbReference>
<accession>A0A1F6VM66</accession>
<dbReference type="Proteomes" id="UP000178059">
    <property type="component" value="Unassembled WGS sequence"/>
</dbReference>
<reference evidence="2 3" key="1">
    <citation type="journal article" date="2016" name="Nat. Commun.">
        <title>Thousands of microbial genomes shed light on interconnected biogeochemical processes in an aquifer system.</title>
        <authorList>
            <person name="Anantharaman K."/>
            <person name="Brown C.T."/>
            <person name="Hug L.A."/>
            <person name="Sharon I."/>
            <person name="Castelle C.J."/>
            <person name="Probst A.J."/>
            <person name="Thomas B.C."/>
            <person name="Singh A."/>
            <person name="Wilkins M.J."/>
            <person name="Karaoz U."/>
            <person name="Brodie E.L."/>
            <person name="Williams K.H."/>
            <person name="Hubbard S.S."/>
            <person name="Banfield J.F."/>
        </authorList>
    </citation>
    <scope>NUCLEOTIDE SEQUENCE [LARGE SCALE GENOMIC DNA]</scope>
</reference>
<gene>
    <name evidence="2" type="ORF">A2824_00460</name>
</gene>
<dbReference type="InterPro" id="IPR002686">
    <property type="entry name" value="Transposase_17"/>
</dbReference>
<name>A0A1F6VM66_9BACT</name>
<evidence type="ECO:0000313" key="3">
    <source>
        <dbReference type="Proteomes" id="UP000178059"/>
    </source>
</evidence>
<dbReference type="EMBL" id="MFTT01000002">
    <property type="protein sequence ID" value="OGI70629.1"/>
    <property type="molecule type" value="Genomic_DNA"/>
</dbReference>